<name>A0AAD0KUK7_MYCLR</name>
<sequence>MGDICEFEGPRNTFYLVMDKQDVLFAIGGIGVMPILPMIQVAGQRGINWRTIHLLREDIYTRLFPGYLV</sequence>
<organism evidence="2 3">
    <name type="scientific">Mycobacterium leprae</name>
    <dbReference type="NCBI Taxonomy" id="1769"/>
    <lineage>
        <taxon>Bacteria</taxon>
        <taxon>Bacillati</taxon>
        <taxon>Actinomycetota</taxon>
        <taxon>Actinomycetes</taxon>
        <taxon>Mycobacteriales</taxon>
        <taxon>Mycobacteriaceae</taxon>
        <taxon>Mycobacterium</taxon>
    </lineage>
</organism>
<keyword evidence="1" id="KW-0812">Transmembrane</keyword>
<evidence type="ECO:0000256" key="1">
    <source>
        <dbReference type="SAM" id="Phobius"/>
    </source>
</evidence>
<reference evidence="2 3" key="1">
    <citation type="submission" date="2018-05" db="EMBL/GenBank/DDBJ databases">
        <title>Evolution of small genomes with special reference to Mycobacterium leprae.</title>
        <authorList>
            <person name="Mohanty P.S."/>
            <person name="Bansal A.K."/>
            <person name="Gupta U.D."/>
            <person name="Naaz F."/>
            <person name="Dwivedi V.D."/>
            <person name="Singh H."/>
            <person name="Gupta G."/>
            <person name="Sharma S."/>
            <person name="Arora M."/>
        </authorList>
    </citation>
    <scope>NUCLEOTIDE SEQUENCE [LARGE SCALE GENOMIC DNA]</scope>
    <source>
        <strain evidence="2 3">MRHRU-235-G</strain>
    </source>
</reference>
<protein>
    <submittedName>
        <fullName evidence="2">Uncharacterized protein</fullName>
    </submittedName>
</protein>
<evidence type="ECO:0000313" key="2">
    <source>
        <dbReference type="EMBL" id="AWV48228.1"/>
    </source>
</evidence>
<dbReference type="SUPFAM" id="SSF52343">
    <property type="entry name" value="Ferredoxin reductase-like, C-terminal NADP-linked domain"/>
    <property type="match status" value="1"/>
</dbReference>
<dbReference type="AlphaFoldDB" id="A0AAD0KUK7"/>
<keyword evidence="1" id="KW-0472">Membrane</keyword>
<dbReference type="PRINTS" id="PR00409">
    <property type="entry name" value="PHDIOXRDTASE"/>
</dbReference>
<keyword evidence="1" id="KW-1133">Transmembrane helix</keyword>
<feature type="transmembrane region" description="Helical" evidence="1">
    <location>
        <begin position="23"/>
        <end position="43"/>
    </location>
</feature>
<accession>A0AAD0KUK7</accession>
<dbReference type="Proteomes" id="UP000249682">
    <property type="component" value="Chromosome"/>
</dbReference>
<gene>
    <name evidence="2" type="ORF">DIJ64_09675</name>
</gene>
<evidence type="ECO:0000313" key="3">
    <source>
        <dbReference type="Proteomes" id="UP000249682"/>
    </source>
</evidence>
<dbReference type="InterPro" id="IPR039261">
    <property type="entry name" value="FNR_nucleotide-bd"/>
</dbReference>
<proteinExistence type="predicted"/>
<dbReference type="EMBL" id="CP029543">
    <property type="protein sequence ID" value="AWV48228.1"/>
    <property type="molecule type" value="Genomic_DNA"/>
</dbReference>